<comment type="caution">
    <text evidence="2">The sequence shown here is derived from an EMBL/GenBank/DDBJ whole genome shotgun (WGS) entry which is preliminary data.</text>
</comment>
<organism evidence="2 5">
    <name type="scientific">Staphylococcus felis</name>
    <dbReference type="NCBI Taxonomy" id="46127"/>
    <lineage>
        <taxon>Bacteria</taxon>
        <taxon>Bacillati</taxon>
        <taxon>Bacillota</taxon>
        <taxon>Bacilli</taxon>
        <taxon>Bacillales</taxon>
        <taxon>Staphylococcaceae</taxon>
        <taxon>Staphylococcus</taxon>
    </lineage>
</organism>
<name>A0A3E0IRW6_9STAP</name>
<dbReference type="InterPro" id="IPR014957">
    <property type="entry name" value="IDEAL_dom"/>
</dbReference>
<dbReference type="Pfam" id="PF08858">
    <property type="entry name" value="IDEAL"/>
    <property type="match status" value="1"/>
</dbReference>
<evidence type="ECO:0000313" key="5">
    <source>
        <dbReference type="Proteomes" id="UP000256562"/>
    </source>
</evidence>
<dbReference type="OrthoDB" id="2418442at2"/>
<proteinExistence type="predicted"/>
<gene>
    <name evidence="3" type="ORF">DOS76_09000</name>
    <name evidence="2" type="ORF">DOS83_02260</name>
</gene>
<evidence type="ECO:0000313" key="4">
    <source>
        <dbReference type="Proteomes" id="UP000256337"/>
    </source>
</evidence>
<dbReference type="EMBL" id="QKXQ01000097">
    <property type="protein sequence ID" value="REH99489.1"/>
    <property type="molecule type" value="Genomic_DNA"/>
</dbReference>
<protein>
    <submittedName>
        <fullName evidence="2">IDEAL domain protein</fullName>
    </submittedName>
</protein>
<dbReference type="Proteomes" id="UP000256562">
    <property type="component" value="Unassembled WGS sequence"/>
</dbReference>
<evidence type="ECO:0000313" key="2">
    <source>
        <dbReference type="EMBL" id="REH99489.1"/>
    </source>
</evidence>
<sequence>MKHQTNLKSTLPTNPMQIVNQLGAEMIIEEALKNQRKLELETLIDQALMNKNEQAFQMYTDEYLKLEVQDVD</sequence>
<dbReference type="AlphaFoldDB" id="A0A3E0IRW6"/>
<dbReference type="RefSeq" id="WP_115856453.1">
    <property type="nucleotide sequence ID" value="NZ_CAJUZQ010000030.1"/>
</dbReference>
<dbReference type="Gene3D" id="4.10.810.10">
    <property type="entry name" value="Virus Scaffolding Protein, Chain A"/>
    <property type="match status" value="1"/>
</dbReference>
<evidence type="ECO:0000313" key="3">
    <source>
        <dbReference type="EMBL" id="REI20398.1"/>
    </source>
</evidence>
<evidence type="ECO:0000259" key="1">
    <source>
        <dbReference type="SMART" id="SM00914"/>
    </source>
</evidence>
<feature type="domain" description="IDEAL" evidence="1">
    <location>
        <begin position="27"/>
        <end position="63"/>
    </location>
</feature>
<accession>A0A3E0IRW6</accession>
<dbReference type="InterPro" id="IPR027393">
    <property type="entry name" value="Virus_scaffolding_prot_C"/>
</dbReference>
<dbReference type="SMART" id="SM00914">
    <property type="entry name" value="IDEAL"/>
    <property type="match status" value="1"/>
</dbReference>
<reference evidence="4 5" key="1">
    <citation type="journal article" date="2018" name="Vet. Microbiol.">
        <title>Characterisation of Staphylococcus felis isolated from cats using whole genome sequencing.</title>
        <authorList>
            <person name="Worthing K."/>
            <person name="Pang S."/>
            <person name="Trott D.J."/>
            <person name="Abraham S."/>
            <person name="Coombs G.W."/>
            <person name="Jordan D."/>
            <person name="McIntyre L."/>
            <person name="Davies M.R."/>
            <person name="Norris J."/>
        </authorList>
    </citation>
    <scope>NUCLEOTIDE SEQUENCE [LARGE SCALE GENOMIC DNA]</scope>
    <source>
        <strain evidence="3 4">F25</strain>
        <strain evidence="2 5">F9</strain>
    </source>
</reference>
<dbReference type="EMBL" id="QKYD01000128">
    <property type="protein sequence ID" value="REI20398.1"/>
    <property type="molecule type" value="Genomic_DNA"/>
</dbReference>
<dbReference type="Proteomes" id="UP000256337">
    <property type="component" value="Unassembled WGS sequence"/>
</dbReference>